<dbReference type="Gene3D" id="3.30.2010.10">
    <property type="entry name" value="Metalloproteases ('zincins'), catalytic domain"/>
    <property type="match status" value="1"/>
</dbReference>
<dbReference type="Pfam" id="PF01435">
    <property type="entry name" value="Peptidase_M48"/>
    <property type="match status" value="1"/>
</dbReference>
<keyword evidence="2" id="KW-0645">Protease</keyword>
<keyword evidence="5" id="KW-0862">Zinc</keyword>
<dbReference type="InterPro" id="IPR001915">
    <property type="entry name" value="Peptidase_M48"/>
</dbReference>
<feature type="domain" description="Peptidase M48" evidence="8">
    <location>
        <begin position="65"/>
        <end position="241"/>
    </location>
</feature>
<keyword evidence="3" id="KW-0479">Metal-binding</keyword>
<dbReference type="OrthoDB" id="9810445at2"/>
<name>A0A418R0C9_9BACT</name>
<evidence type="ECO:0000313" key="10">
    <source>
        <dbReference type="Proteomes" id="UP000284250"/>
    </source>
</evidence>
<dbReference type="RefSeq" id="WP_119655506.1">
    <property type="nucleotide sequence ID" value="NZ_JBHUOI010000025.1"/>
</dbReference>
<evidence type="ECO:0000259" key="8">
    <source>
        <dbReference type="Pfam" id="PF01435"/>
    </source>
</evidence>
<keyword evidence="4" id="KW-0378">Hydrolase</keyword>
<sequence length="485" mass="53187">MTSRFLLSALTASLLLSGCATNPVTGKREVMLVSKGQELAMGQQSDPAVTAQFGLYPDQKIQAFINDKGKQMGAISHRPDLAYQFRVVDSPVINAFAIPGGYVYFTRGIMAHFNNEAQFAGVLGHEIGHVTARHSAKQQTNAIIGQVGLMGAMIASPRLAQFGEQAMQGMQLLFLKFGRDDESQSDELGVEYSSKIGYDANEMADFFQTLQRQQQQSGAEPIPDFLSTHPNPADRYARVHQLAAQWQQSNGKPKLAVNRDQYLRLIDGITYGEDPRQGFVENNAFYHPELKFQFPVPQGWKHQNSPQQFQMADPAGKALMMLMLAPGATPEEAAQALAKQFSLQVVESRKLTVHGFPAVAFVADQVQQDQQTGQQVAGVRVLSYLIQDGKTMYALIGAAAPADFAGYAPVFTSTMEGFQRLTEANKLNRQPEHVRIRTAKAGQTLAQNLTANGVPAKRHEEMAILNGMQLSDKLGRGLLFKVVGK</sequence>
<evidence type="ECO:0000313" key="9">
    <source>
        <dbReference type="EMBL" id="RIY10839.1"/>
    </source>
</evidence>
<gene>
    <name evidence="9" type="ORF">D0T11_09265</name>
</gene>
<evidence type="ECO:0000256" key="5">
    <source>
        <dbReference type="ARBA" id="ARBA00022833"/>
    </source>
</evidence>
<keyword evidence="6" id="KW-0482">Metalloprotease</keyword>
<dbReference type="PROSITE" id="PS51257">
    <property type="entry name" value="PROKAR_LIPOPROTEIN"/>
    <property type="match status" value="1"/>
</dbReference>
<dbReference type="Proteomes" id="UP000284250">
    <property type="component" value="Unassembled WGS sequence"/>
</dbReference>
<dbReference type="GO" id="GO:0016020">
    <property type="term" value="C:membrane"/>
    <property type="evidence" value="ECO:0007669"/>
    <property type="project" value="TreeGrafter"/>
</dbReference>
<evidence type="ECO:0000256" key="2">
    <source>
        <dbReference type="ARBA" id="ARBA00022670"/>
    </source>
</evidence>
<dbReference type="AlphaFoldDB" id="A0A418R0C9"/>
<evidence type="ECO:0000256" key="6">
    <source>
        <dbReference type="ARBA" id="ARBA00023049"/>
    </source>
</evidence>
<comment type="cofactor">
    <cofactor evidence="1">
        <name>Zn(2+)</name>
        <dbReference type="ChEBI" id="CHEBI:29105"/>
    </cofactor>
</comment>
<evidence type="ECO:0000256" key="3">
    <source>
        <dbReference type="ARBA" id="ARBA00022723"/>
    </source>
</evidence>
<reference evidence="9 10" key="2">
    <citation type="submission" date="2019-01" db="EMBL/GenBank/DDBJ databases">
        <title>Hymenobacter humicola sp. nov., isolated from soils in Antarctica.</title>
        <authorList>
            <person name="Sedlacek I."/>
            <person name="Holochova P."/>
            <person name="Kralova S."/>
            <person name="Pantucek R."/>
            <person name="Stankova E."/>
            <person name="Vrbovska V."/>
            <person name="Kristofova L."/>
            <person name="Svec P."/>
            <person name="Busse H.-J."/>
        </authorList>
    </citation>
    <scope>NUCLEOTIDE SEQUENCE [LARGE SCALE GENOMIC DNA]</scope>
    <source>
        <strain evidence="9 10">CCM 8852</strain>
    </source>
</reference>
<keyword evidence="7" id="KW-0732">Signal</keyword>
<dbReference type="EMBL" id="QYCN01000011">
    <property type="protein sequence ID" value="RIY10839.1"/>
    <property type="molecule type" value="Genomic_DNA"/>
</dbReference>
<protein>
    <submittedName>
        <fullName evidence="9">Peptidase M48</fullName>
    </submittedName>
</protein>
<feature type="chain" id="PRO_5019200209" evidence="7">
    <location>
        <begin position="23"/>
        <end position="485"/>
    </location>
</feature>
<reference evidence="9 10" key="1">
    <citation type="submission" date="2018-09" db="EMBL/GenBank/DDBJ databases">
        <authorList>
            <person name="Zeman M."/>
            <person name="Pardy F."/>
        </authorList>
    </citation>
    <scope>NUCLEOTIDE SEQUENCE [LARGE SCALE GENOMIC DNA]</scope>
    <source>
        <strain evidence="9 10">CCM 8852</strain>
    </source>
</reference>
<evidence type="ECO:0000256" key="7">
    <source>
        <dbReference type="SAM" id="SignalP"/>
    </source>
</evidence>
<keyword evidence="10" id="KW-1185">Reference proteome</keyword>
<accession>A0A418R0C9</accession>
<evidence type="ECO:0000256" key="1">
    <source>
        <dbReference type="ARBA" id="ARBA00001947"/>
    </source>
</evidence>
<dbReference type="GO" id="GO:0004222">
    <property type="term" value="F:metalloendopeptidase activity"/>
    <property type="evidence" value="ECO:0007669"/>
    <property type="project" value="InterPro"/>
</dbReference>
<dbReference type="InterPro" id="IPR051156">
    <property type="entry name" value="Mito/Outer_Membr_Metalloprot"/>
</dbReference>
<dbReference type="GO" id="GO:0051603">
    <property type="term" value="P:proteolysis involved in protein catabolic process"/>
    <property type="evidence" value="ECO:0007669"/>
    <property type="project" value="TreeGrafter"/>
</dbReference>
<feature type="signal peptide" evidence="7">
    <location>
        <begin position="1"/>
        <end position="22"/>
    </location>
</feature>
<dbReference type="PANTHER" id="PTHR22726">
    <property type="entry name" value="METALLOENDOPEPTIDASE OMA1"/>
    <property type="match status" value="1"/>
</dbReference>
<evidence type="ECO:0000256" key="4">
    <source>
        <dbReference type="ARBA" id="ARBA00022801"/>
    </source>
</evidence>
<proteinExistence type="predicted"/>
<comment type="caution">
    <text evidence="9">The sequence shown here is derived from an EMBL/GenBank/DDBJ whole genome shotgun (WGS) entry which is preliminary data.</text>
</comment>
<organism evidence="9 10">
    <name type="scientific">Hymenobacter rubripertinctus</name>
    <dbReference type="NCBI Taxonomy" id="2029981"/>
    <lineage>
        <taxon>Bacteria</taxon>
        <taxon>Pseudomonadati</taxon>
        <taxon>Bacteroidota</taxon>
        <taxon>Cytophagia</taxon>
        <taxon>Cytophagales</taxon>
        <taxon>Hymenobacteraceae</taxon>
        <taxon>Hymenobacter</taxon>
    </lineage>
</organism>
<dbReference type="GO" id="GO:0046872">
    <property type="term" value="F:metal ion binding"/>
    <property type="evidence" value="ECO:0007669"/>
    <property type="project" value="UniProtKB-KW"/>
</dbReference>
<dbReference type="PANTHER" id="PTHR22726:SF1">
    <property type="entry name" value="METALLOENDOPEPTIDASE OMA1, MITOCHONDRIAL"/>
    <property type="match status" value="1"/>
</dbReference>
<dbReference type="Gene3D" id="3.40.1000.10">
    <property type="entry name" value="Mog1/PsbP, alpha/beta/alpha sandwich"/>
    <property type="match status" value="1"/>
</dbReference>